<evidence type="ECO:0000313" key="7">
    <source>
        <dbReference type="Proteomes" id="UP000308652"/>
    </source>
</evidence>
<evidence type="ECO:0000256" key="4">
    <source>
        <dbReference type="SAM" id="MobiDB-lite"/>
    </source>
</evidence>
<dbReference type="InterPro" id="IPR000644">
    <property type="entry name" value="CBS_dom"/>
</dbReference>
<feature type="region of interest" description="Disordered" evidence="4">
    <location>
        <begin position="374"/>
        <end position="451"/>
    </location>
</feature>
<dbReference type="Pfam" id="PF00571">
    <property type="entry name" value="CBS"/>
    <property type="match status" value="1"/>
</dbReference>
<dbReference type="STRING" id="68775.A0A5C3M120"/>
<evidence type="ECO:0000256" key="3">
    <source>
        <dbReference type="PROSITE-ProRule" id="PRU00703"/>
    </source>
</evidence>
<dbReference type="AlphaFoldDB" id="A0A5C3M120"/>
<dbReference type="SUPFAM" id="SSF54631">
    <property type="entry name" value="CBS-domain pair"/>
    <property type="match status" value="2"/>
</dbReference>
<organism evidence="6 7">
    <name type="scientific">Crucibulum laeve</name>
    <dbReference type="NCBI Taxonomy" id="68775"/>
    <lineage>
        <taxon>Eukaryota</taxon>
        <taxon>Fungi</taxon>
        <taxon>Dikarya</taxon>
        <taxon>Basidiomycota</taxon>
        <taxon>Agaricomycotina</taxon>
        <taxon>Agaricomycetes</taxon>
        <taxon>Agaricomycetidae</taxon>
        <taxon>Agaricales</taxon>
        <taxon>Agaricineae</taxon>
        <taxon>Nidulariaceae</taxon>
        <taxon>Crucibulum</taxon>
    </lineage>
</organism>
<dbReference type="Gene3D" id="3.10.580.10">
    <property type="entry name" value="CBS-domain"/>
    <property type="match status" value="2"/>
</dbReference>
<keyword evidence="7" id="KW-1185">Reference proteome</keyword>
<evidence type="ECO:0000313" key="6">
    <source>
        <dbReference type="EMBL" id="TFK38026.1"/>
    </source>
</evidence>
<evidence type="ECO:0000259" key="5">
    <source>
        <dbReference type="PROSITE" id="PS51371"/>
    </source>
</evidence>
<name>A0A5C3M120_9AGAR</name>
<feature type="compositionally biased region" description="Polar residues" evidence="4">
    <location>
        <begin position="414"/>
        <end position="433"/>
    </location>
</feature>
<dbReference type="InterPro" id="IPR046342">
    <property type="entry name" value="CBS_dom_sf"/>
</dbReference>
<keyword evidence="2 3" id="KW-0129">CBS domain</keyword>
<evidence type="ECO:0000256" key="2">
    <source>
        <dbReference type="ARBA" id="ARBA00023122"/>
    </source>
</evidence>
<dbReference type="GO" id="GO:0042149">
    <property type="term" value="P:cellular response to glucose starvation"/>
    <property type="evidence" value="ECO:0007669"/>
    <property type="project" value="TreeGrafter"/>
</dbReference>
<dbReference type="Proteomes" id="UP000308652">
    <property type="component" value="Unassembled WGS sequence"/>
</dbReference>
<keyword evidence="1" id="KW-0677">Repeat</keyword>
<feature type="domain" description="CBS" evidence="5">
    <location>
        <begin position="221"/>
        <end position="279"/>
    </location>
</feature>
<dbReference type="PANTHER" id="PTHR13780">
    <property type="entry name" value="AMP-ACTIVATED PROTEIN KINASE, GAMMA REGULATORY SUBUNIT"/>
    <property type="match status" value="1"/>
</dbReference>
<accession>A0A5C3M120</accession>
<proteinExistence type="predicted"/>
<evidence type="ECO:0000256" key="1">
    <source>
        <dbReference type="ARBA" id="ARBA00022737"/>
    </source>
</evidence>
<feature type="compositionally biased region" description="Low complexity" evidence="4">
    <location>
        <begin position="400"/>
        <end position="413"/>
    </location>
</feature>
<dbReference type="OrthoDB" id="449052at2759"/>
<sequence>MSHSKRLSQSFSGSWKELPPLNSITAPDADAEEWIVSWRSGLARELIDADARIVAVDAETSVEEACDILLSEDIPCLAIKSQPTEPDGLGGYTGLFDFSDVNAFLMVAATRHTLMPEDLRDNPRVDDIVSAAKAGRVPVRLVSNLSEKNPLETLPYGATLISLLEVFALLIQACEPLEEYLGMVSDRSLLSWFYTYAKDTPSLQKYLSNPLSALALPSLYLYSTVVSARSTSTVLDAMRRMSEDGVSSVAVLAEESGNLLSAVSVTDIGKSNQILSTPLHAFVSQIKISSMAQGPDGSTDGVDKYPVYSVFPSSTMFYTMEKLLATNAHRLFVTKEPTASPVSSYAFGNLSGIVSIVDILSLFARLAKIPNVDPTRMQRHRRASSSSSQSSKSERDLIRSRSSSRTSVHRSPSIVASSTPVVSPLDSNRNSLSLDPLPLQRKGSVRSVKKD</sequence>
<dbReference type="EMBL" id="ML213605">
    <property type="protein sequence ID" value="TFK38026.1"/>
    <property type="molecule type" value="Genomic_DNA"/>
</dbReference>
<dbReference type="GO" id="GO:0004865">
    <property type="term" value="F:protein serine/threonine phosphatase inhibitor activity"/>
    <property type="evidence" value="ECO:0007669"/>
    <property type="project" value="TreeGrafter"/>
</dbReference>
<dbReference type="InterPro" id="IPR050511">
    <property type="entry name" value="AMPK_gamma/SDS23_families"/>
</dbReference>
<gene>
    <name evidence="6" type="ORF">BDQ12DRAFT_749200</name>
</gene>
<dbReference type="SMART" id="SM00116">
    <property type="entry name" value="CBS"/>
    <property type="match status" value="2"/>
</dbReference>
<protein>
    <recommendedName>
        <fullName evidence="5">CBS domain-containing protein</fullName>
    </recommendedName>
</protein>
<dbReference type="PROSITE" id="PS51371">
    <property type="entry name" value="CBS"/>
    <property type="match status" value="1"/>
</dbReference>
<reference evidence="6 7" key="1">
    <citation type="journal article" date="2019" name="Nat. Ecol. Evol.">
        <title>Megaphylogeny resolves global patterns of mushroom evolution.</title>
        <authorList>
            <person name="Varga T."/>
            <person name="Krizsan K."/>
            <person name="Foldi C."/>
            <person name="Dima B."/>
            <person name="Sanchez-Garcia M."/>
            <person name="Sanchez-Ramirez S."/>
            <person name="Szollosi G.J."/>
            <person name="Szarkandi J.G."/>
            <person name="Papp V."/>
            <person name="Albert L."/>
            <person name="Andreopoulos W."/>
            <person name="Angelini C."/>
            <person name="Antonin V."/>
            <person name="Barry K.W."/>
            <person name="Bougher N.L."/>
            <person name="Buchanan P."/>
            <person name="Buyck B."/>
            <person name="Bense V."/>
            <person name="Catcheside P."/>
            <person name="Chovatia M."/>
            <person name="Cooper J."/>
            <person name="Damon W."/>
            <person name="Desjardin D."/>
            <person name="Finy P."/>
            <person name="Geml J."/>
            <person name="Haridas S."/>
            <person name="Hughes K."/>
            <person name="Justo A."/>
            <person name="Karasinski D."/>
            <person name="Kautmanova I."/>
            <person name="Kiss B."/>
            <person name="Kocsube S."/>
            <person name="Kotiranta H."/>
            <person name="LaButti K.M."/>
            <person name="Lechner B.E."/>
            <person name="Liimatainen K."/>
            <person name="Lipzen A."/>
            <person name="Lukacs Z."/>
            <person name="Mihaltcheva S."/>
            <person name="Morgado L.N."/>
            <person name="Niskanen T."/>
            <person name="Noordeloos M.E."/>
            <person name="Ohm R.A."/>
            <person name="Ortiz-Santana B."/>
            <person name="Ovrebo C."/>
            <person name="Racz N."/>
            <person name="Riley R."/>
            <person name="Savchenko A."/>
            <person name="Shiryaev A."/>
            <person name="Soop K."/>
            <person name="Spirin V."/>
            <person name="Szebenyi C."/>
            <person name="Tomsovsky M."/>
            <person name="Tulloss R.E."/>
            <person name="Uehling J."/>
            <person name="Grigoriev I.V."/>
            <person name="Vagvolgyi C."/>
            <person name="Papp T."/>
            <person name="Martin F.M."/>
            <person name="Miettinen O."/>
            <person name="Hibbett D.S."/>
            <person name="Nagy L.G."/>
        </authorList>
    </citation>
    <scope>NUCLEOTIDE SEQUENCE [LARGE SCALE GENOMIC DNA]</scope>
    <source>
        <strain evidence="6 7">CBS 166.37</strain>
    </source>
</reference>
<dbReference type="PANTHER" id="PTHR13780:SF36">
    <property type="entry name" value="CBS DOMAIN-CONTAINING PROTEIN"/>
    <property type="match status" value="1"/>
</dbReference>